<comment type="caution">
    <text evidence="1">The sequence shown here is derived from an EMBL/GenBank/DDBJ whole genome shotgun (WGS) entry which is preliminary data.</text>
</comment>
<proteinExistence type="predicted"/>
<reference evidence="1 2" key="1">
    <citation type="submission" date="2019-09" db="EMBL/GenBank/DDBJ databases">
        <title>Distinct polysaccharide growth profiles of human intestinal Prevotella copri isolates.</title>
        <authorList>
            <person name="Fehlner-Peach H."/>
            <person name="Magnabosco C."/>
            <person name="Raghavan V."/>
            <person name="Scher J.U."/>
            <person name="Tett A."/>
            <person name="Cox L.M."/>
            <person name="Gottsegen C."/>
            <person name="Watters A."/>
            <person name="Wiltshire- Gordon J.D."/>
            <person name="Segata N."/>
            <person name="Bonneau R."/>
            <person name="Littman D.R."/>
        </authorList>
    </citation>
    <scope>NUCLEOTIDE SEQUENCE [LARGE SCALE GENOMIC DNA]</scope>
    <source>
        <strain evidence="2">iK21513</strain>
    </source>
</reference>
<dbReference type="AlphaFoldDB" id="A0A6A7W1U3"/>
<sequence>MYKTITKELSKCELIDIMMGMDCEEDMCTHTSINRVLCPIQACDEFGGDPEDSRSLLPGTYLAVYHDEMEDEPFPMFAKICAHIITDEDKCQMLMNGDGCILIFLLNKYE</sequence>
<name>A0A6A7W1U3_9BACT</name>
<dbReference type="EMBL" id="VZCY01000068">
    <property type="protein sequence ID" value="MQN09876.1"/>
    <property type="molecule type" value="Genomic_DNA"/>
</dbReference>
<gene>
    <name evidence="1" type="ORF">F7D97_08085</name>
</gene>
<protein>
    <submittedName>
        <fullName evidence="1">Uncharacterized protein</fullName>
    </submittedName>
</protein>
<accession>A0A6A7W1U3</accession>
<dbReference type="Proteomes" id="UP000406735">
    <property type="component" value="Unassembled WGS sequence"/>
</dbReference>
<evidence type="ECO:0000313" key="1">
    <source>
        <dbReference type="EMBL" id="MQN09876.1"/>
    </source>
</evidence>
<dbReference type="RefSeq" id="WP_153079846.1">
    <property type="nucleotide sequence ID" value="NZ_VZAU01000126.1"/>
</dbReference>
<organism evidence="1 2">
    <name type="scientific">Segatella copri</name>
    <dbReference type="NCBI Taxonomy" id="165179"/>
    <lineage>
        <taxon>Bacteria</taxon>
        <taxon>Pseudomonadati</taxon>
        <taxon>Bacteroidota</taxon>
        <taxon>Bacteroidia</taxon>
        <taxon>Bacteroidales</taxon>
        <taxon>Prevotellaceae</taxon>
        <taxon>Segatella</taxon>
    </lineage>
</organism>
<evidence type="ECO:0000313" key="2">
    <source>
        <dbReference type="Proteomes" id="UP000406735"/>
    </source>
</evidence>